<dbReference type="SUPFAM" id="SSF82199">
    <property type="entry name" value="SET domain"/>
    <property type="match status" value="1"/>
</dbReference>
<evidence type="ECO:0000256" key="14">
    <source>
        <dbReference type="ARBA" id="ARBA00049497"/>
    </source>
</evidence>
<evidence type="ECO:0000256" key="3">
    <source>
        <dbReference type="ARBA" id="ARBA00022490"/>
    </source>
</evidence>
<evidence type="ECO:0000256" key="10">
    <source>
        <dbReference type="ARBA" id="ARBA00024057"/>
    </source>
</evidence>
<evidence type="ECO:0000256" key="13">
    <source>
        <dbReference type="ARBA" id="ARBA00048081"/>
    </source>
</evidence>
<dbReference type="Gene3D" id="6.10.140.2220">
    <property type="match status" value="1"/>
</dbReference>
<comment type="catalytic activity">
    <reaction evidence="14">
        <text>L-lysyl-[protein] + 3 S-adenosyl-L-methionine = N(6),N(6),N(6)-trimethyl-L-lysyl-[protein] + 3 S-adenosyl-L-homocysteine + 3 H(+)</text>
        <dbReference type="Rhea" id="RHEA:54192"/>
        <dbReference type="Rhea" id="RHEA-COMP:9752"/>
        <dbReference type="Rhea" id="RHEA-COMP:13826"/>
        <dbReference type="ChEBI" id="CHEBI:15378"/>
        <dbReference type="ChEBI" id="CHEBI:29969"/>
        <dbReference type="ChEBI" id="CHEBI:57856"/>
        <dbReference type="ChEBI" id="CHEBI:59789"/>
        <dbReference type="ChEBI" id="CHEBI:61961"/>
    </reaction>
    <physiologicalReaction direction="left-to-right" evidence="14">
        <dbReference type="Rhea" id="RHEA:54193"/>
    </physiologicalReaction>
</comment>
<keyword evidence="6" id="KW-0949">S-adenosyl-L-methionine</keyword>
<reference evidence="21" key="1">
    <citation type="submission" date="2014-03" db="EMBL/GenBank/DDBJ databases">
        <authorList>
            <person name="Aksoy S."/>
            <person name="Warren W."/>
            <person name="Wilson R.K."/>
        </authorList>
    </citation>
    <scope>NUCLEOTIDE SEQUENCE [LARGE SCALE GENOMIC DNA]</scope>
    <source>
        <strain evidence="21">IAEA</strain>
    </source>
</reference>
<dbReference type="GO" id="GO:0140943">
    <property type="term" value="F:histone H4K20 trimethyltransferase activity"/>
    <property type="evidence" value="ECO:0007669"/>
    <property type="project" value="UniProtKB-EC"/>
</dbReference>
<keyword evidence="8" id="KW-0863">Zinc-finger</keyword>
<protein>
    <recommendedName>
        <fullName evidence="15">Protein-lysine N-trimethyltransferase SMYD5</fullName>
        <ecNumber evidence="2">2.1.1.359</ecNumber>
        <ecNumber evidence="10">2.1.1.372</ecNumber>
    </recommendedName>
    <alternativeName>
        <fullName evidence="11">SET and MYND domain-containing protein 5</fullName>
    </alternativeName>
    <alternativeName>
        <fullName evidence="16">[histone H3]-lysine20 N-trimethyltransferase SMYD5</fullName>
    </alternativeName>
    <alternativeName>
        <fullName evidence="17">[histone H4]-lysine36 N-trimethyltransferase SMYD5</fullName>
    </alternativeName>
</protein>
<evidence type="ECO:0000256" key="4">
    <source>
        <dbReference type="ARBA" id="ARBA00022603"/>
    </source>
</evidence>
<evidence type="ECO:0000256" key="15">
    <source>
        <dbReference type="ARBA" id="ARBA00049768"/>
    </source>
</evidence>
<evidence type="ECO:0000256" key="5">
    <source>
        <dbReference type="ARBA" id="ARBA00022679"/>
    </source>
</evidence>
<evidence type="ECO:0000256" key="9">
    <source>
        <dbReference type="ARBA" id="ARBA00022833"/>
    </source>
</evidence>
<keyword evidence="7" id="KW-0479">Metal-binding</keyword>
<dbReference type="STRING" id="37001.A0A1A9WRS9"/>
<comment type="subcellular location">
    <subcellularLocation>
        <location evidence="1">Cytoplasm</location>
    </subcellularLocation>
</comment>
<dbReference type="InterPro" id="IPR046341">
    <property type="entry name" value="SET_dom_sf"/>
</dbReference>
<feature type="domain" description="SET" evidence="19">
    <location>
        <begin position="1"/>
        <end position="323"/>
    </location>
</feature>
<keyword evidence="21" id="KW-1185">Reference proteome</keyword>
<evidence type="ECO:0000313" key="21">
    <source>
        <dbReference type="Proteomes" id="UP000091820"/>
    </source>
</evidence>
<dbReference type="GO" id="GO:0005737">
    <property type="term" value="C:cytoplasm"/>
    <property type="evidence" value="ECO:0007669"/>
    <property type="project" value="UniProtKB-SubCell"/>
</dbReference>
<evidence type="ECO:0000256" key="17">
    <source>
        <dbReference type="ARBA" id="ARBA00049806"/>
    </source>
</evidence>
<dbReference type="EnsemblMetazoa" id="GBRI029821-RA">
    <property type="protein sequence ID" value="GBRI029821-PA"/>
    <property type="gene ID" value="GBRI029821"/>
</dbReference>
<evidence type="ECO:0000256" key="6">
    <source>
        <dbReference type="ARBA" id="ARBA00022691"/>
    </source>
</evidence>
<dbReference type="EC" id="2.1.1.359" evidence="2"/>
<organism evidence="20 21">
    <name type="scientific">Glossina brevipalpis</name>
    <dbReference type="NCBI Taxonomy" id="37001"/>
    <lineage>
        <taxon>Eukaryota</taxon>
        <taxon>Metazoa</taxon>
        <taxon>Ecdysozoa</taxon>
        <taxon>Arthropoda</taxon>
        <taxon>Hexapoda</taxon>
        <taxon>Insecta</taxon>
        <taxon>Pterygota</taxon>
        <taxon>Neoptera</taxon>
        <taxon>Endopterygota</taxon>
        <taxon>Diptera</taxon>
        <taxon>Brachycera</taxon>
        <taxon>Muscomorpha</taxon>
        <taxon>Hippoboscoidea</taxon>
        <taxon>Glossinidae</taxon>
        <taxon>Glossina</taxon>
    </lineage>
</organism>
<comment type="catalytic activity">
    <reaction evidence="12">
        <text>L-lysyl(36)-[histone H3] + 3 S-adenosyl-L-methionine = N(6),N(6),N(6)-trimethyl-L-lysyl(36)-[histone H3] + 3 S-adenosyl-L-homocysteine + 3 H(+)</text>
        <dbReference type="Rhea" id="RHEA:60324"/>
        <dbReference type="Rhea" id="RHEA-COMP:9785"/>
        <dbReference type="Rhea" id="RHEA-COMP:15536"/>
        <dbReference type="ChEBI" id="CHEBI:15378"/>
        <dbReference type="ChEBI" id="CHEBI:29969"/>
        <dbReference type="ChEBI" id="CHEBI:57856"/>
        <dbReference type="ChEBI" id="CHEBI:59789"/>
        <dbReference type="ChEBI" id="CHEBI:61961"/>
        <dbReference type="EC" id="2.1.1.359"/>
    </reaction>
</comment>
<evidence type="ECO:0000256" key="7">
    <source>
        <dbReference type="ARBA" id="ARBA00022723"/>
    </source>
</evidence>
<dbReference type="Pfam" id="PF00856">
    <property type="entry name" value="SET"/>
    <property type="match status" value="1"/>
</dbReference>
<dbReference type="FunFam" id="2.170.270.10:FF:000078">
    <property type="entry name" value="SMYD family member 5"/>
    <property type="match status" value="1"/>
</dbReference>
<dbReference type="GO" id="GO:0045814">
    <property type="term" value="P:negative regulation of gene expression, epigenetic"/>
    <property type="evidence" value="ECO:0007669"/>
    <property type="project" value="TreeGrafter"/>
</dbReference>
<evidence type="ECO:0000256" key="12">
    <source>
        <dbReference type="ARBA" id="ARBA00047545"/>
    </source>
</evidence>
<dbReference type="InterPro" id="IPR001214">
    <property type="entry name" value="SET_dom"/>
</dbReference>
<evidence type="ECO:0000256" key="8">
    <source>
        <dbReference type="ARBA" id="ARBA00022771"/>
    </source>
</evidence>
<evidence type="ECO:0000256" key="16">
    <source>
        <dbReference type="ARBA" id="ARBA00049789"/>
    </source>
</evidence>
<dbReference type="Proteomes" id="UP000091820">
    <property type="component" value="Unassembled WGS sequence"/>
</dbReference>
<keyword evidence="9" id="KW-0862">Zinc</keyword>
<dbReference type="PROSITE" id="PS50280">
    <property type="entry name" value="SET"/>
    <property type="match status" value="1"/>
</dbReference>
<name>A0A1A9WRS9_9MUSC</name>
<dbReference type="CDD" id="cd10521">
    <property type="entry name" value="SET_SMYD5"/>
    <property type="match status" value="1"/>
</dbReference>
<dbReference type="AlphaFoldDB" id="A0A1A9WRS9"/>
<comment type="catalytic activity">
    <reaction evidence="13">
        <text>L-lysyl(20)-[histone H4] + 3 S-adenosyl-L-methionine = N(6),N(6),N(6)-trimethyl-L-lysyl(20)-[histone H4] + 3 S-adenosyl-L-homocysteine + 3 H(+)</text>
        <dbReference type="Rhea" id="RHEA:64456"/>
        <dbReference type="Rhea" id="RHEA-COMP:15554"/>
        <dbReference type="Rhea" id="RHEA-COMP:15998"/>
        <dbReference type="ChEBI" id="CHEBI:15378"/>
        <dbReference type="ChEBI" id="CHEBI:29969"/>
        <dbReference type="ChEBI" id="CHEBI:57856"/>
        <dbReference type="ChEBI" id="CHEBI:59789"/>
        <dbReference type="ChEBI" id="CHEBI:61961"/>
        <dbReference type="EC" id="2.1.1.372"/>
    </reaction>
</comment>
<accession>A0A1A9WRS9</accession>
<evidence type="ECO:0000313" key="20">
    <source>
        <dbReference type="EnsemblMetazoa" id="GBRI029821-PA"/>
    </source>
</evidence>
<feature type="compositionally biased region" description="Acidic residues" evidence="18">
    <location>
        <begin position="357"/>
        <end position="376"/>
    </location>
</feature>
<dbReference type="InterPro" id="IPR044422">
    <property type="entry name" value="SMYD5_SET"/>
</dbReference>
<evidence type="ECO:0000256" key="18">
    <source>
        <dbReference type="SAM" id="MobiDB-lite"/>
    </source>
</evidence>
<dbReference type="PANTHER" id="PTHR46402">
    <property type="entry name" value="SET AND MYND DOMAIN-CONTAINING PROTEIN 5"/>
    <property type="match status" value="1"/>
</dbReference>
<keyword evidence="3" id="KW-0963">Cytoplasm</keyword>
<sequence length="384" mass="44490">MGRAMVSTKPFNTDDIIFEEEPFVSCQFSWNAAYGYAACDHCLRPLETVIENIRRLANQSNLAVPLTEYDPTAQWSKQFTCCPKCKVRYCSEDCRIEALKRYHRVACLGSYRNDESHPINKLNEIWKKMHYPPETGTIMLLVRLLAMYRESINKKEFLENLQSFQSLIMNKEQRIYHKMLGENFEQQMEQLYQAFREAFQDEEFNMFTTPEAFKALMGLMGTNSQGVATSVLAEWVKKVTELPLPEHDKNKLDEYIDDIYQKIGEFAGEFLNNEGSGLYLLQSKINHSCLPNAVATFPYSNDIVVLKALQTIQVGEEICISYLDGCQLDRSRHSRQKILKENYIFVCECYKCQQEANDPDETSEDEYDDDEMDMEATGDNGMND</sequence>
<evidence type="ECO:0000259" key="19">
    <source>
        <dbReference type="PROSITE" id="PS50280"/>
    </source>
</evidence>
<keyword evidence="4" id="KW-0489">Methyltransferase</keyword>
<dbReference type="Gene3D" id="1.10.220.160">
    <property type="match status" value="1"/>
</dbReference>
<dbReference type="Gene3D" id="2.170.270.10">
    <property type="entry name" value="SET domain"/>
    <property type="match status" value="1"/>
</dbReference>
<evidence type="ECO:0000256" key="11">
    <source>
        <dbReference type="ARBA" id="ARBA00033038"/>
    </source>
</evidence>
<dbReference type="GO" id="GO:0008270">
    <property type="term" value="F:zinc ion binding"/>
    <property type="evidence" value="ECO:0007669"/>
    <property type="project" value="UniProtKB-KW"/>
</dbReference>
<proteinExistence type="predicted"/>
<dbReference type="GO" id="GO:0032259">
    <property type="term" value="P:methylation"/>
    <property type="evidence" value="ECO:0007669"/>
    <property type="project" value="UniProtKB-KW"/>
</dbReference>
<reference evidence="20" key="2">
    <citation type="submission" date="2020-05" db="UniProtKB">
        <authorList>
            <consortium name="EnsemblMetazoa"/>
        </authorList>
    </citation>
    <scope>IDENTIFICATION</scope>
    <source>
        <strain evidence="20">IAEA</strain>
    </source>
</reference>
<evidence type="ECO:0000256" key="1">
    <source>
        <dbReference type="ARBA" id="ARBA00004496"/>
    </source>
</evidence>
<dbReference type="GO" id="GO:0045595">
    <property type="term" value="P:regulation of cell differentiation"/>
    <property type="evidence" value="ECO:0007669"/>
    <property type="project" value="UniProtKB-ARBA"/>
</dbReference>
<dbReference type="EC" id="2.1.1.372" evidence="10"/>
<dbReference type="VEuPathDB" id="VectorBase:GBRI029821"/>
<dbReference type="PANTHER" id="PTHR46402:SF2">
    <property type="entry name" value="HISTONE-LYSINE N-TRIMETHYLTRANSFERASE SMYD5"/>
    <property type="match status" value="1"/>
</dbReference>
<evidence type="ECO:0000256" key="2">
    <source>
        <dbReference type="ARBA" id="ARBA00012178"/>
    </source>
</evidence>
<keyword evidence="5" id="KW-0808">Transferase</keyword>
<feature type="region of interest" description="Disordered" evidence="18">
    <location>
        <begin position="355"/>
        <end position="384"/>
    </location>
</feature>
<dbReference type="GO" id="GO:0140955">
    <property type="term" value="F:histone H3K36 trimethyltransferase activity"/>
    <property type="evidence" value="ECO:0007669"/>
    <property type="project" value="UniProtKB-EC"/>
</dbReference>